<accession>A0A2A6EFT0</accession>
<comment type="caution">
    <text evidence="1">The sequence shown here is derived from an EMBL/GenBank/DDBJ whole genome shotgun (WGS) entry which is preliminary data.</text>
</comment>
<organism evidence="1 2">
    <name type="scientific">Prevotella intermedia</name>
    <dbReference type="NCBI Taxonomy" id="28131"/>
    <lineage>
        <taxon>Bacteria</taxon>
        <taxon>Pseudomonadati</taxon>
        <taxon>Bacteroidota</taxon>
        <taxon>Bacteroidia</taxon>
        <taxon>Bacteroidales</taxon>
        <taxon>Prevotellaceae</taxon>
        <taxon>Prevotella</taxon>
    </lineage>
</organism>
<dbReference type="RefSeq" id="WP_097549952.1">
    <property type="nucleotide sequence ID" value="NZ_NSLY01000010.1"/>
</dbReference>
<protein>
    <submittedName>
        <fullName evidence="1">Uncharacterized protein</fullName>
    </submittedName>
</protein>
<dbReference type="EMBL" id="NSLY01000010">
    <property type="protein sequence ID" value="PDP60505.1"/>
    <property type="molecule type" value="Genomic_DNA"/>
</dbReference>
<dbReference type="Proteomes" id="UP000219058">
    <property type="component" value="Unassembled WGS sequence"/>
</dbReference>
<name>A0A2A6EFT0_PREIN</name>
<reference evidence="1 2" key="1">
    <citation type="submission" date="2017-09" db="EMBL/GenBank/DDBJ databases">
        <title>Phase variable restriction modification systems are present in the genome sequences of periodontal pathogens Prevotella intermedia, Tannerella forsythia and Porphyromonas gingivalis.</title>
        <authorList>
            <person name="Haigh R.D."/>
            <person name="Crawford L."/>
            <person name="Ralph J."/>
            <person name="Wanford J."/>
            <person name="Vartoukian S.R."/>
            <person name="Hijazib K."/>
            <person name="Wade W."/>
            <person name="Oggioni M.R."/>
        </authorList>
    </citation>
    <scope>NUCLEOTIDE SEQUENCE [LARGE SCALE GENOMIC DNA]</scope>
    <source>
        <strain evidence="1 2">WW2834</strain>
    </source>
</reference>
<proteinExistence type="predicted"/>
<evidence type="ECO:0000313" key="1">
    <source>
        <dbReference type="EMBL" id="PDP60505.1"/>
    </source>
</evidence>
<sequence length="168" mass="19695">MTDFFPQEHISISNKRKFGLCDAPANSGNPAFLAEDNGNDWIAVVHNDRQEKISFVPIDNCIELLREDGKIDNRCDCCLFYNTTIIFVELKQKNEKKDRNWINKGEEQLRSTIFHFEQEEQSQAFNVKKAYIANSCKPHFRKTQIGRMQKFFKETGYSLRIESHIKNL</sequence>
<evidence type="ECO:0000313" key="2">
    <source>
        <dbReference type="Proteomes" id="UP000219058"/>
    </source>
</evidence>
<dbReference type="AlphaFoldDB" id="A0A2A6EFT0"/>
<gene>
    <name evidence="1" type="ORF">CLI71_05055</name>
</gene>